<dbReference type="Proteomes" id="UP000286038">
    <property type="component" value="Unassembled WGS sequence"/>
</dbReference>
<evidence type="ECO:0000256" key="1">
    <source>
        <dbReference type="SAM" id="SignalP"/>
    </source>
</evidence>
<dbReference type="PROSITE" id="PS50213">
    <property type="entry name" value="FAS1"/>
    <property type="match status" value="1"/>
</dbReference>
<organism evidence="3 4">
    <name type="scientific">Butyricimonas virosa</name>
    <dbReference type="NCBI Taxonomy" id="544645"/>
    <lineage>
        <taxon>Bacteria</taxon>
        <taxon>Pseudomonadati</taxon>
        <taxon>Bacteroidota</taxon>
        <taxon>Bacteroidia</taxon>
        <taxon>Bacteroidales</taxon>
        <taxon>Odoribacteraceae</taxon>
        <taxon>Butyricimonas</taxon>
    </lineage>
</organism>
<dbReference type="AlphaFoldDB" id="A0A415Q9L0"/>
<dbReference type="Gene3D" id="2.30.180.10">
    <property type="entry name" value="FAS1 domain"/>
    <property type="match status" value="1"/>
</dbReference>
<protein>
    <recommendedName>
        <fullName evidence="2">FAS1 domain-containing protein</fullName>
    </recommendedName>
</protein>
<accession>A0A415Q9L0</accession>
<feature type="domain" description="FAS1" evidence="2">
    <location>
        <begin position="37"/>
        <end position="206"/>
    </location>
</feature>
<evidence type="ECO:0000313" key="4">
    <source>
        <dbReference type="Proteomes" id="UP000286038"/>
    </source>
</evidence>
<dbReference type="InterPro" id="IPR036378">
    <property type="entry name" value="FAS1_dom_sf"/>
</dbReference>
<feature type="signal peptide" evidence="1">
    <location>
        <begin position="1"/>
        <end position="20"/>
    </location>
</feature>
<dbReference type="SUPFAM" id="SSF82153">
    <property type="entry name" value="FAS1 domain"/>
    <property type="match status" value="1"/>
</dbReference>
<proteinExistence type="predicted"/>
<dbReference type="InterPro" id="IPR000782">
    <property type="entry name" value="FAS1_domain"/>
</dbReference>
<comment type="caution">
    <text evidence="3">The sequence shown here is derived from an EMBL/GenBank/DDBJ whole genome shotgun (WGS) entry which is preliminary data.</text>
</comment>
<gene>
    <name evidence="3" type="ORF">DWZ68_18185</name>
</gene>
<evidence type="ECO:0000259" key="2">
    <source>
        <dbReference type="PROSITE" id="PS50213"/>
    </source>
</evidence>
<evidence type="ECO:0000313" key="3">
    <source>
        <dbReference type="EMBL" id="RHM37931.1"/>
    </source>
</evidence>
<keyword evidence="1" id="KW-0732">Signal</keyword>
<name>A0A415Q9L0_9BACT</name>
<dbReference type="EMBL" id="QRPV01000050">
    <property type="protein sequence ID" value="RHM37931.1"/>
    <property type="molecule type" value="Genomic_DNA"/>
</dbReference>
<dbReference type="Pfam" id="PF02469">
    <property type="entry name" value="Fasciclin"/>
    <property type="match status" value="1"/>
</dbReference>
<reference evidence="3 4" key="1">
    <citation type="submission" date="2018-08" db="EMBL/GenBank/DDBJ databases">
        <title>A genome reference for cultivated species of the human gut microbiota.</title>
        <authorList>
            <person name="Zou Y."/>
            <person name="Xue W."/>
            <person name="Luo G."/>
        </authorList>
    </citation>
    <scope>NUCLEOTIDE SEQUENCE [LARGE SCALE GENOMIC DNA]</scope>
    <source>
        <strain evidence="3 4">AF34-33</strain>
    </source>
</reference>
<sequence>MKRYDVLILGLLCCSFSLFSCDDDYFHDSGLADGKHDCTMWEYFQTDGENWDSTMILIEHAGLKDVFDGTNPEYKEITFFGVTNLSIEQFLDKTVNDDWEPVYDRVKDIPAELCREMLLSHVVKGKKTREDFDYEVRGTLTGGTVLASLSGVELRVYRIKSSYNDVPDIGAESIGVHALVSGQMTTVASSNIEVTNGVVHSLSYTYQFTQL</sequence>
<dbReference type="PROSITE" id="PS51257">
    <property type="entry name" value="PROKAR_LIPOPROTEIN"/>
    <property type="match status" value="1"/>
</dbReference>
<feature type="chain" id="PRO_5019023727" description="FAS1 domain-containing protein" evidence="1">
    <location>
        <begin position="21"/>
        <end position="211"/>
    </location>
</feature>
<dbReference type="RefSeq" id="WP_118451136.1">
    <property type="nucleotide sequence ID" value="NZ_CABJDM010000050.1"/>
</dbReference>